<protein>
    <recommendedName>
        <fullName evidence="3">Phage portal protein</fullName>
    </recommendedName>
</protein>
<evidence type="ECO:0008006" key="3">
    <source>
        <dbReference type="Google" id="ProtNLM"/>
    </source>
</evidence>
<sequence length="394" mass="45289">MARAKIIELFTRLFPVMEKDNSIYYNGEDNNYPERIERLINNSVTAKLAANKMADFIIGKGFEGDINKAVINTKGDTFYTILKKIARSIAYQKSFFLHINYNIEGEPNYLDVIPVKKGRISKEDDFLNKGKIWVANKWEITKGFPKKSKEKKKWYYPYNPNLAVINAQRNKDFYKYSDNKKLVLTTKEKVDLKIEGYRGQVLFVNLEDENIYANAYIDPAYEDADTEYRISTFRNDNIRNGFIGATVATVAVDPDEDEAKITDEQLKSLLGAENSSNILKVEAEVDSNGKLKEVVKFETVKSEVDTKRFQYDEQKTEERQLNCFNNIPKILVKNSDSSLFGTSGEALKVAQEIYNQETEEERKTIEQTLNKIFKGVYPEFKIKTIIDGSTGTEV</sequence>
<dbReference type="AlphaFoldDB" id="A0A554VE67"/>
<accession>A0A554VE67</accession>
<name>A0A554VE67_9FLAO</name>
<evidence type="ECO:0000313" key="1">
    <source>
        <dbReference type="EMBL" id="TSE05256.1"/>
    </source>
</evidence>
<proteinExistence type="predicted"/>
<comment type="caution">
    <text evidence="1">The sequence shown here is derived from an EMBL/GenBank/DDBJ whole genome shotgun (WGS) entry which is preliminary data.</text>
</comment>
<gene>
    <name evidence="1" type="ORF">FOF46_23625</name>
</gene>
<dbReference type="Proteomes" id="UP000318833">
    <property type="component" value="Unassembled WGS sequence"/>
</dbReference>
<dbReference type="EMBL" id="VLNR01000064">
    <property type="protein sequence ID" value="TSE05256.1"/>
    <property type="molecule type" value="Genomic_DNA"/>
</dbReference>
<dbReference type="RefSeq" id="WP_143918182.1">
    <property type="nucleotide sequence ID" value="NZ_CANMIK010000072.1"/>
</dbReference>
<keyword evidence="2" id="KW-1185">Reference proteome</keyword>
<evidence type="ECO:0000313" key="2">
    <source>
        <dbReference type="Proteomes" id="UP000318833"/>
    </source>
</evidence>
<organism evidence="1 2">
    <name type="scientific">Aquimarina algiphila</name>
    <dbReference type="NCBI Taxonomy" id="2047982"/>
    <lineage>
        <taxon>Bacteria</taxon>
        <taxon>Pseudomonadati</taxon>
        <taxon>Bacteroidota</taxon>
        <taxon>Flavobacteriia</taxon>
        <taxon>Flavobacteriales</taxon>
        <taxon>Flavobacteriaceae</taxon>
        <taxon>Aquimarina</taxon>
    </lineage>
</organism>
<reference evidence="1 2" key="1">
    <citation type="submission" date="2019-07" db="EMBL/GenBank/DDBJ databases">
        <title>The draft genome sequence of Aquimarina algiphila M91.</title>
        <authorList>
            <person name="Meng X."/>
        </authorList>
    </citation>
    <scope>NUCLEOTIDE SEQUENCE [LARGE SCALE GENOMIC DNA]</scope>
    <source>
        <strain evidence="1 2">M91</strain>
    </source>
</reference>
<dbReference type="OrthoDB" id="863187at2"/>